<keyword evidence="2 5" id="KW-0812">Transmembrane</keyword>
<organism evidence="7 8">
    <name type="scientific">Aggregatibacter aphrophilus ATCC 33389</name>
    <dbReference type="NCBI Taxonomy" id="985008"/>
    <lineage>
        <taxon>Bacteria</taxon>
        <taxon>Pseudomonadati</taxon>
        <taxon>Pseudomonadota</taxon>
        <taxon>Gammaproteobacteria</taxon>
        <taxon>Pasteurellales</taxon>
        <taxon>Pasteurellaceae</taxon>
        <taxon>Aggregatibacter</taxon>
    </lineage>
</organism>
<reference evidence="7 8" key="1">
    <citation type="submission" date="2018-12" db="EMBL/GenBank/DDBJ databases">
        <authorList>
            <consortium name="Pathogen Informatics"/>
        </authorList>
    </citation>
    <scope>NUCLEOTIDE SEQUENCE [LARGE SCALE GENOMIC DNA]</scope>
    <source>
        <strain evidence="7 8">NCTC5906</strain>
    </source>
</reference>
<dbReference type="GO" id="GO:0061513">
    <property type="term" value="F:glucose 6-phosphate:phosphate antiporter activity"/>
    <property type="evidence" value="ECO:0007669"/>
    <property type="project" value="TreeGrafter"/>
</dbReference>
<dbReference type="InterPro" id="IPR051337">
    <property type="entry name" value="OPA_Antiporter"/>
</dbReference>
<feature type="transmembrane region" description="Helical" evidence="5">
    <location>
        <begin position="162"/>
        <end position="185"/>
    </location>
</feature>
<name>A0A448FAB7_AGGAP</name>
<feature type="transmembrane region" description="Helical" evidence="5">
    <location>
        <begin position="123"/>
        <end position="150"/>
    </location>
</feature>
<feature type="transmembrane region" description="Helical" evidence="5">
    <location>
        <begin position="330"/>
        <end position="348"/>
    </location>
</feature>
<feature type="transmembrane region" description="Helical" evidence="5">
    <location>
        <begin position="30"/>
        <end position="48"/>
    </location>
</feature>
<dbReference type="GO" id="GO:0005886">
    <property type="term" value="C:plasma membrane"/>
    <property type="evidence" value="ECO:0007669"/>
    <property type="project" value="TreeGrafter"/>
</dbReference>
<dbReference type="InterPro" id="IPR011701">
    <property type="entry name" value="MFS"/>
</dbReference>
<evidence type="ECO:0000259" key="6">
    <source>
        <dbReference type="PROSITE" id="PS50850"/>
    </source>
</evidence>
<dbReference type="GO" id="GO:0035435">
    <property type="term" value="P:phosphate ion transmembrane transport"/>
    <property type="evidence" value="ECO:0007669"/>
    <property type="project" value="TreeGrafter"/>
</dbReference>
<gene>
    <name evidence="7" type="primary">glpT_2</name>
    <name evidence="7" type="ORF">NCTC5906_01736</name>
</gene>
<dbReference type="RefSeq" id="WP_005700660.1">
    <property type="nucleotide sequence ID" value="NZ_AEWB02000015.1"/>
</dbReference>
<evidence type="ECO:0000313" key="7">
    <source>
        <dbReference type="EMBL" id="VEF43967.1"/>
    </source>
</evidence>
<comment type="subcellular location">
    <subcellularLocation>
        <location evidence="1">Endomembrane system</location>
        <topology evidence="1">Multi-pass membrane protein</topology>
    </subcellularLocation>
</comment>
<dbReference type="AlphaFoldDB" id="A0A448FAB7"/>
<keyword evidence="3 5" id="KW-1133">Transmembrane helix</keyword>
<dbReference type="GeneID" id="49636137"/>
<feature type="transmembrane region" description="Helical" evidence="5">
    <location>
        <begin position="422"/>
        <end position="442"/>
    </location>
</feature>
<evidence type="ECO:0000256" key="4">
    <source>
        <dbReference type="ARBA" id="ARBA00023136"/>
    </source>
</evidence>
<dbReference type="InterPro" id="IPR036259">
    <property type="entry name" value="MFS_trans_sf"/>
</dbReference>
<dbReference type="SUPFAM" id="SSF103473">
    <property type="entry name" value="MFS general substrate transporter"/>
    <property type="match status" value="1"/>
</dbReference>
<evidence type="ECO:0000256" key="2">
    <source>
        <dbReference type="ARBA" id="ARBA00022692"/>
    </source>
</evidence>
<feature type="transmembrane region" description="Helical" evidence="5">
    <location>
        <begin position="68"/>
        <end position="87"/>
    </location>
</feature>
<proteinExistence type="predicted"/>
<accession>A0A448FAB7</accession>
<keyword evidence="4 5" id="KW-0472">Membrane</keyword>
<dbReference type="InterPro" id="IPR020846">
    <property type="entry name" value="MFS_dom"/>
</dbReference>
<feature type="transmembrane region" description="Helical" evidence="5">
    <location>
        <begin position="265"/>
        <end position="290"/>
    </location>
</feature>
<dbReference type="PROSITE" id="PS50850">
    <property type="entry name" value="MFS"/>
    <property type="match status" value="1"/>
</dbReference>
<evidence type="ECO:0000256" key="3">
    <source>
        <dbReference type="ARBA" id="ARBA00022989"/>
    </source>
</evidence>
<protein>
    <submittedName>
        <fullName evidence="7">G-3-P permease</fullName>
    </submittedName>
</protein>
<dbReference type="Gene3D" id="1.20.1250.20">
    <property type="entry name" value="MFS general substrate transporter like domains"/>
    <property type="match status" value="2"/>
</dbReference>
<dbReference type="EMBL" id="LR134327">
    <property type="protein sequence ID" value="VEF43967.1"/>
    <property type="molecule type" value="Genomic_DNA"/>
</dbReference>
<dbReference type="InterPro" id="IPR000849">
    <property type="entry name" value="Sugar_P_transporter"/>
</dbReference>
<dbReference type="Proteomes" id="UP000272690">
    <property type="component" value="Chromosome"/>
</dbReference>
<dbReference type="Pfam" id="PF07690">
    <property type="entry name" value="MFS_1"/>
    <property type="match status" value="1"/>
</dbReference>
<feature type="transmembrane region" description="Helical" evidence="5">
    <location>
        <begin position="302"/>
        <end position="323"/>
    </location>
</feature>
<dbReference type="GO" id="GO:0012505">
    <property type="term" value="C:endomembrane system"/>
    <property type="evidence" value="ECO:0007669"/>
    <property type="project" value="UniProtKB-SubCell"/>
</dbReference>
<evidence type="ECO:0000256" key="5">
    <source>
        <dbReference type="SAM" id="Phobius"/>
    </source>
</evidence>
<feature type="transmembrane region" description="Helical" evidence="5">
    <location>
        <begin position="99"/>
        <end position="117"/>
    </location>
</feature>
<dbReference type="PANTHER" id="PTHR43826:SF6">
    <property type="entry name" value="GLYCEROL-3-PHOSPHATE TRANSPORTER"/>
    <property type="match status" value="1"/>
</dbReference>
<evidence type="ECO:0000256" key="1">
    <source>
        <dbReference type="ARBA" id="ARBA00004127"/>
    </source>
</evidence>
<dbReference type="PIRSF" id="PIRSF002808">
    <property type="entry name" value="Hexose_phosphate_transp"/>
    <property type="match status" value="1"/>
</dbReference>
<dbReference type="OrthoDB" id="9766638at2"/>
<feature type="domain" description="Major facilitator superfamily (MFS) profile" evidence="6">
    <location>
        <begin position="30"/>
        <end position="446"/>
    </location>
</feature>
<dbReference type="PANTHER" id="PTHR43826">
    <property type="entry name" value="GLUCOSE-6-PHOSPHATE EXCHANGER SLC37A4"/>
    <property type="match status" value="1"/>
</dbReference>
<feature type="transmembrane region" description="Helical" evidence="5">
    <location>
        <begin position="191"/>
        <end position="212"/>
    </location>
</feature>
<sequence length="452" mass="50703">MNSKISIQPTRMKGMNPAISTDIKNKFLKYQLHSLIGVFIGYMCYYIVRNNFVLSTPYLAEKLELSKTQIGLLTSSLLITYGCSKGAMSILADKANPRYFMALGLILCIIINILMGFSTSFYLFVGLVILLGIFQGMGVGPSIITVGYWYPRSQRGRASTTWNVSHNLGGGIVAPIVGASLAYFGSEQWEFSTYVVPSFFALVGVFLVLCFVKRRPAEENLPTVEEMYNEETVNTKLKTHVVEKPENMNAFQIFYKFVVKNPNSWFLVGVDIFTYMVRFGMLTWIPLYLLKEKGLTKADMGAAFMIFEWAAIPSTLIAGWLIDKFFRGKIMYLPMICMTIVFFCVFGYMNSDSIFSIILFSSIVGCLVYIPQSMVAVQAMEVIPSFALGSAVGLRGFMSYIVGSTFGTTLFGFVVDRFGWNSGFYTIMCGAIMCFIFCYLSHRGLQKILSMK</sequence>
<feature type="transmembrane region" description="Helical" evidence="5">
    <location>
        <begin position="354"/>
        <end position="370"/>
    </location>
</feature>
<evidence type="ECO:0000313" key="8">
    <source>
        <dbReference type="Proteomes" id="UP000272690"/>
    </source>
</evidence>